<dbReference type="Gene3D" id="3.20.20.370">
    <property type="entry name" value="Glycoside hydrolase/deacetylase"/>
    <property type="match status" value="1"/>
</dbReference>
<gene>
    <name evidence="1" type="ORF">SDC9_102733</name>
</gene>
<dbReference type="SUPFAM" id="SSF88713">
    <property type="entry name" value="Glycoside hydrolase/deacetylase"/>
    <property type="match status" value="1"/>
</dbReference>
<reference evidence="1" key="1">
    <citation type="submission" date="2019-08" db="EMBL/GenBank/DDBJ databases">
        <authorList>
            <person name="Kucharzyk K."/>
            <person name="Murdoch R.W."/>
            <person name="Higgins S."/>
            <person name="Loffler F."/>
        </authorList>
    </citation>
    <scope>NUCLEOTIDE SEQUENCE</scope>
</reference>
<evidence type="ECO:0000313" key="1">
    <source>
        <dbReference type="EMBL" id="MPM55935.1"/>
    </source>
</evidence>
<comment type="caution">
    <text evidence="1">The sequence shown here is derived from an EMBL/GenBank/DDBJ whole genome shotgun (WGS) entry which is preliminary data.</text>
</comment>
<sequence>MQTKILLWFDVEDYVTPQADDAFKEVLDMLDGLGVRATVKFVTKKLETLQIRGRNDILRMLPNHEMAFHSTLHSVHPMPSEYLNGYRFADGAAEFDRREYPGFQKVSELTGQHQTSYGQASYAWAPQVFPAMRKWGVTTYLDAHQILSIDEGPFWYGGVLCFTRMKNNIIRLQHRDGALPQYIADYERRDKKGEVSFVSTYDHPTEYCTELLWDRPFAHGINPRVLNPAPLRAAGEQSKYIGMLRDFIKYTLRDGAEYITVSQAAGYEKRRTRPITAEDLKAYAALFDGGVNYADIAGEWLSASEIFSLFARALTGRALTPELLWGPEEDVPSVFNTETVSVEAFAQAAYGQFDRVLGYKQLKTLYRVGDNFVNPLDMFATLLRALHEGGERVSLTRARGLAVASHVDASFKFTSSVLFDENFTGEEIFRQTRLQCWTLKPARF</sequence>
<dbReference type="InterPro" id="IPR011330">
    <property type="entry name" value="Glyco_hydro/deAcase_b/a-brl"/>
</dbReference>
<evidence type="ECO:0008006" key="2">
    <source>
        <dbReference type="Google" id="ProtNLM"/>
    </source>
</evidence>
<dbReference type="EMBL" id="VSSQ01015508">
    <property type="protein sequence ID" value="MPM55935.1"/>
    <property type="molecule type" value="Genomic_DNA"/>
</dbReference>
<dbReference type="AlphaFoldDB" id="A0A645ARN0"/>
<organism evidence="1">
    <name type="scientific">bioreactor metagenome</name>
    <dbReference type="NCBI Taxonomy" id="1076179"/>
    <lineage>
        <taxon>unclassified sequences</taxon>
        <taxon>metagenomes</taxon>
        <taxon>ecological metagenomes</taxon>
    </lineage>
</organism>
<protein>
    <recommendedName>
        <fullName evidence="2">NodB homology domain-containing protein</fullName>
    </recommendedName>
</protein>
<proteinExistence type="predicted"/>
<accession>A0A645ARN0</accession>
<name>A0A645ARN0_9ZZZZ</name>
<dbReference type="GO" id="GO:0005975">
    <property type="term" value="P:carbohydrate metabolic process"/>
    <property type="evidence" value="ECO:0007669"/>
    <property type="project" value="InterPro"/>
</dbReference>